<evidence type="ECO:0000256" key="1">
    <source>
        <dbReference type="SAM" id="SignalP"/>
    </source>
</evidence>
<reference evidence="2" key="1">
    <citation type="submission" date="2022-08" db="UniProtKB">
        <authorList>
            <consortium name="EnsemblMetazoa"/>
        </authorList>
    </citation>
    <scope>IDENTIFICATION</scope>
    <source>
        <strain evidence="2">05x7-T-G4-1.051#20</strain>
    </source>
</reference>
<evidence type="ECO:0008006" key="4">
    <source>
        <dbReference type="Google" id="ProtNLM"/>
    </source>
</evidence>
<accession>A0A8W8L6E2</accession>
<dbReference type="AlphaFoldDB" id="A0A8W8L6E2"/>
<keyword evidence="3" id="KW-1185">Reference proteome</keyword>
<protein>
    <recommendedName>
        <fullName evidence="4">UPAR/Ly6 domain-containing protein</fullName>
    </recommendedName>
</protein>
<organism evidence="2 3">
    <name type="scientific">Magallana gigas</name>
    <name type="common">Pacific oyster</name>
    <name type="synonym">Crassostrea gigas</name>
    <dbReference type="NCBI Taxonomy" id="29159"/>
    <lineage>
        <taxon>Eukaryota</taxon>
        <taxon>Metazoa</taxon>
        <taxon>Spiralia</taxon>
        <taxon>Lophotrochozoa</taxon>
        <taxon>Mollusca</taxon>
        <taxon>Bivalvia</taxon>
        <taxon>Autobranchia</taxon>
        <taxon>Pteriomorphia</taxon>
        <taxon>Ostreida</taxon>
        <taxon>Ostreoidea</taxon>
        <taxon>Ostreidae</taxon>
        <taxon>Magallana</taxon>
    </lineage>
</organism>
<dbReference type="OMA" id="CCANDEG"/>
<keyword evidence="1" id="KW-0732">Signal</keyword>
<feature type="signal peptide" evidence="1">
    <location>
        <begin position="1"/>
        <end position="19"/>
    </location>
</feature>
<dbReference type="EnsemblMetazoa" id="G26672.1">
    <property type="protein sequence ID" value="G26672.1:cds"/>
    <property type="gene ID" value="G26672"/>
</dbReference>
<proteinExistence type="predicted"/>
<feature type="chain" id="PRO_5036500826" description="UPAR/Ly6 domain-containing protein" evidence="1">
    <location>
        <begin position="20"/>
        <end position="299"/>
    </location>
</feature>
<name>A0A8W8L6E2_MAGGI</name>
<sequence length="299" mass="33251">MYTLQILLIISIQWIFSQSRIQCPYCNVQSCSTKQCHACAYHNGDISHVECKDDCSHSDNKCCTDENCIATVFGSHYSQTFVNCPICNGDHCHTVKCIECKINTQNCRAQNTCFIEPTKCHADTHEKCCRDDHCIHDGLLKCHSTTIATTTTPVSTTRTTTTIPKTTSTSTLRTTAFTPQQPTTHSVQRSCMACGNYENESPCDTRSIYFGPTSACEGGKSFCMTDLVHDQFGNDKIYKRCVDESVCKNLWISHSSTQNRCVNFGSVLATGNYSCHFCCTSDDCNTGLLPDPTTFYTAH</sequence>
<dbReference type="OrthoDB" id="6145273at2759"/>
<dbReference type="Proteomes" id="UP000005408">
    <property type="component" value="Unassembled WGS sequence"/>
</dbReference>
<evidence type="ECO:0000313" key="3">
    <source>
        <dbReference type="Proteomes" id="UP000005408"/>
    </source>
</evidence>
<evidence type="ECO:0000313" key="2">
    <source>
        <dbReference type="EnsemblMetazoa" id="G26672.1:cds"/>
    </source>
</evidence>